<dbReference type="Proteomes" id="UP000244496">
    <property type="component" value="Chromosome"/>
</dbReference>
<evidence type="ECO:0000256" key="2">
    <source>
        <dbReference type="ARBA" id="ARBA00022525"/>
    </source>
</evidence>
<keyword evidence="6" id="KW-1185">Reference proteome</keyword>
<dbReference type="InterPro" id="IPR018511">
    <property type="entry name" value="Hemolysin-typ_Ca-bd_CS"/>
</dbReference>
<dbReference type="Gene3D" id="2.150.10.10">
    <property type="entry name" value="Serralysin-like metalloprotease, C-terminal"/>
    <property type="match status" value="3"/>
</dbReference>
<evidence type="ECO:0000313" key="5">
    <source>
        <dbReference type="EMBL" id="AWB49854.1"/>
    </source>
</evidence>
<dbReference type="AlphaFoldDB" id="A0A2S0UPX4"/>
<evidence type="ECO:0000256" key="4">
    <source>
        <dbReference type="SAM" id="Phobius"/>
    </source>
</evidence>
<dbReference type="KEGG" id="geh:HYN69_16280"/>
<dbReference type="PRINTS" id="PR00313">
    <property type="entry name" value="CABNDNGRPT"/>
</dbReference>
<protein>
    <recommendedName>
        <fullName evidence="7">Hemolysin-type calcium-binding repeat-containing protein</fullName>
    </recommendedName>
</protein>
<dbReference type="GO" id="GO:0005576">
    <property type="term" value="C:extracellular region"/>
    <property type="evidence" value="ECO:0007669"/>
    <property type="project" value="UniProtKB-SubCell"/>
</dbReference>
<keyword evidence="2" id="KW-0964">Secreted</keyword>
<evidence type="ECO:0000313" key="6">
    <source>
        <dbReference type="Proteomes" id="UP000244496"/>
    </source>
</evidence>
<dbReference type="PANTHER" id="PTHR38340">
    <property type="entry name" value="S-LAYER PROTEIN"/>
    <property type="match status" value="1"/>
</dbReference>
<dbReference type="EMBL" id="CP028918">
    <property type="protein sequence ID" value="AWB49854.1"/>
    <property type="molecule type" value="Genomic_DNA"/>
</dbReference>
<dbReference type="SUPFAM" id="SSF51120">
    <property type="entry name" value="beta-Roll"/>
    <property type="match status" value="2"/>
</dbReference>
<feature type="transmembrane region" description="Helical" evidence="4">
    <location>
        <begin position="70"/>
        <end position="91"/>
    </location>
</feature>
<dbReference type="InterPro" id="IPR001343">
    <property type="entry name" value="Hemolysn_Ca-bd"/>
</dbReference>
<feature type="region of interest" description="Disordered" evidence="3">
    <location>
        <begin position="97"/>
        <end position="181"/>
    </location>
</feature>
<gene>
    <name evidence="5" type="ORF">HYN69_16280</name>
</gene>
<accession>A0A2S0UPX4</accession>
<dbReference type="InterPro" id="IPR050557">
    <property type="entry name" value="RTX_toxin/Mannuronan_C5-epim"/>
</dbReference>
<comment type="subcellular location">
    <subcellularLocation>
        <location evidence="1">Secreted</location>
    </subcellularLocation>
</comment>
<dbReference type="Pfam" id="PF00353">
    <property type="entry name" value="HemolysinCabind"/>
    <property type="match status" value="4"/>
</dbReference>
<dbReference type="PROSITE" id="PS00330">
    <property type="entry name" value="HEMOLYSIN_CALCIUM"/>
    <property type="match status" value="6"/>
</dbReference>
<dbReference type="InterPro" id="IPR011049">
    <property type="entry name" value="Serralysin-like_metalloprot_C"/>
</dbReference>
<dbReference type="PANTHER" id="PTHR38340:SF1">
    <property type="entry name" value="S-LAYER PROTEIN"/>
    <property type="match status" value="1"/>
</dbReference>
<dbReference type="GO" id="GO:0005509">
    <property type="term" value="F:calcium ion binding"/>
    <property type="evidence" value="ECO:0007669"/>
    <property type="project" value="InterPro"/>
</dbReference>
<keyword evidence="4" id="KW-0472">Membrane</keyword>
<keyword evidence="4" id="KW-0812">Transmembrane</keyword>
<keyword evidence="4" id="KW-1133">Transmembrane helix</keyword>
<evidence type="ECO:0008006" key="7">
    <source>
        <dbReference type="Google" id="ProtNLM"/>
    </source>
</evidence>
<organism evidence="5 6">
    <name type="scientific">Paragemmobacter aquarius</name>
    <dbReference type="NCBI Taxonomy" id="2169400"/>
    <lineage>
        <taxon>Bacteria</taxon>
        <taxon>Pseudomonadati</taxon>
        <taxon>Pseudomonadota</taxon>
        <taxon>Alphaproteobacteria</taxon>
        <taxon>Rhodobacterales</taxon>
        <taxon>Paracoccaceae</taxon>
        <taxon>Paragemmobacter</taxon>
    </lineage>
</organism>
<sequence length="423" mass="42639">MSSSRAVGTFGKQRMRAYRGNPRKRKARSARNRAAPLTTCRKKGRFFASGKRLFTLAKQSGYRRRGAQGVWGAIMLGLLSLMGLFAAGIMVDAVTGMSNDQADDDPADIEESEPQQPEADSTDVALAESSLLPDGHLATDDTGPASFRLNPTSDDGMPQSDDSPDTPGAQLDLVGGGGNDVLNGGGADDALRGLAGRDMLAGGAGDDRLFGDAGADILDGGDGNDSLRGGDDDDWLRGGAGDDLLWGNSGDDTVDGWAGDDTLAGGLGADSLNGGEGADVLRGGDGGDRVVGGLGDDGLYGGAGNDEIDGGDGNDLLAAGEGVDVLNGGAGDDTLWAGSGTMLSGGSGADDFMLGTGGSSLVTDFDSAADRLVVVYDPVLHPSPAITVEDAGNDALIRLDGIEIASISGGAGLTVQEVELRSA</sequence>
<feature type="compositionally biased region" description="Acidic residues" evidence="3">
    <location>
        <begin position="101"/>
        <end position="113"/>
    </location>
</feature>
<evidence type="ECO:0000256" key="3">
    <source>
        <dbReference type="SAM" id="MobiDB-lite"/>
    </source>
</evidence>
<reference evidence="5 6" key="1">
    <citation type="submission" date="2018-04" db="EMBL/GenBank/DDBJ databases">
        <title>Genome sequencing of Gemmobacter.</title>
        <authorList>
            <person name="Yi H."/>
            <person name="Baek M.-G."/>
        </authorList>
    </citation>
    <scope>NUCLEOTIDE SEQUENCE [LARGE SCALE GENOMIC DNA]</scope>
    <source>
        <strain evidence="5 6">HYN0069</strain>
    </source>
</reference>
<evidence type="ECO:0000256" key="1">
    <source>
        <dbReference type="ARBA" id="ARBA00004613"/>
    </source>
</evidence>
<proteinExistence type="predicted"/>
<name>A0A2S0UPX4_9RHOB</name>